<dbReference type="Gene3D" id="1.10.287.130">
    <property type="match status" value="1"/>
</dbReference>
<evidence type="ECO:0000256" key="1">
    <source>
        <dbReference type="ARBA" id="ARBA00000085"/>
    </source>
</evidence>
<keyword evidence="6 12" id="KW-0812">Transmembrane</keyword>
<evidence type="ECO:0000256" key="11">
    <source>
        <dbReference type="ARBA" id="ARBA00023136"/>
    </source>
</evidence>
<evidence type="ECO:0000256" key="6">
    <source>
        <dbReference type="ARBA" id="ARBA00022692"/>
    </source>
</evidence>
<evidence type="ECO:0000256" key="9">
    <source>
        <dbReference type="ARBA" id="ARBA00022840"/>
    </source>
</evidence>
<feature type="domain" description="Histidine kinase" evidence="13">
    <location>
        <begin position="256"/>
        <end position="452"/>
    </location>
</feature>
<dbReference type="InterPro" id="IPR050428">
    <property type="entry name" value="TCS_sensor_his_kinase"/>
</dbReference>
<keyword evidence="15" id="KW-1185">Reference proteome</keyword>
<dbReference type="PANTHER" id="PTHR45436:SF4">
    <property type="entry name" value="SENSOR PROTEIN PHOQ"/>
    <property type="match status" value="1"/>
</dbReference>
<feature type="transmembrane region" description="Helical" evidence="12">
    <location>
        <begin position="6"/>
        <end position="29"/>
    </location>
</feature>
<organism evidence="14 15">
    <name type="scientific">Gilvimarinus japonicus</name>
    <dbReference type="NCBI Taxonomy" id="1796469"/>
    <lineage>
        <taxon>Bacteria</taxon>
        <taxon>Pseudomonadati</taxon>
        <taxon>Pseudomonadota</taxon>
        <taxon>Gammaproteobacteria</taxon>
        <taxon>Cellvibrionales</taxon>
        <taxon>Cellvibrionaceae</taxon>
        <taxon>Gilvimarinus</taxon>
    </lineage>
</organism>
<feature type="transmembrane region" description="Helical" evidence="12">
    <location>
        <begin position="177"/>
        <end position="200"/>
    </location>
</feature>
<dbReference type="PROSITE" id="PS50109">
    <property type="entry name" value="HIS_KIN"/>
    <property type="match status" value="1"/>
</dbReference>
<keyword evidence="7" id="KW-0547">Nucleotide-binding</keyword>
<evidence type="ECO:0000256" key="4">
    <source>
        <dbReference type="ARBA" id="ARBA00022553"/>
    </source>
</evidence>
<dbReference type="SUPFAM" id="SSF55874">
    <property type="entry name" value="ATPase domain of HSP90 chaperone/DNA topoisomerase II/histidine kinase"/>
    <property type="match status" value="1"/>
</dbReference>
<evidence type="ECO:0000256" key="7">
    <source>
        <dbReference type="ARBA" id="ARBA00022741"/>
    </source>
</evidence>
<comment type="catalytic activity">
    <reaction evidence="1">
        <text>ATP + protein L-histidine = ADP + protein N-phospho-L-histidine.</text>
        <dbReference type="EC" id="2.7.13.3"/>
    </reaction>
</comment>
<evidence type="ECO:0000313" key="15">
    <source>
        <dbReference type="Proteomes" id="UP001595548"/>
    </source>
</evidence>
<dbReference type="RefSeq" id="WP_382418119.1">
    <property type="nucleotide sequence ID" value="NZ_AP031500.1"/>
</dbReference>
<keyword evidence="4" id="KW-0597">Phosphoprotein</keyword>
<dbReference type="PANTHER" id="PTHR45436">
    <property type="entry name" value="SENSOR HISTIDINE KINASE YKOH"/>
    <property type="match status" value="1"/>
</dbReference>
<evidence type="ECO:0000313" key="14">
    <source>
        <dbReference type="EMBL" id="MFC3156744.1"/>
    </source>
</evidence>
<comment type="caution">
    <text evidence="14">The sequence shown here is derived from an EMBL/GenBank/DDBJ whole genome shotgun (WGS) entry which is preliminary data.</text>
</comment>
<dbReference type="InterPro" id="IPR003594">
    <property type="entry name" value="HATPase_dom"/>
</dbReference>
<dbReference type="InterPro" id="IPR004358">
    <property type="entry name" value="Sig_transdc_His_kin-like_C"/>
</dbReference>
<name>A0ABV7HVQ8_9GAMM</name>
<keyword evidence="5" id="KW-0808">Transferase</keyword>
<gene>
    <name evidence="14" type="ORF">ACFOEB_16155</name>
</gene>
<dbReference type="InterPro" id="IPR058619">
    <property type="entry name" value="PhoQ/CarS-like_HATPase"/>
</dbReference>
<dbReference type="Pfam" id="PF02518">
    <property type="entry name" value="HATPase_c"/>
    <property type="match status" value="1"/>
</dbReference>
<dbReference type="InterPro" id="IPR005467">
    <property type="entry name" value="His_kinase_dom"/>
</dbReference>
<dbReference type="Gene3D" id="3.30.565.10">
    <property type="entry name" value="Histidine kinase-like ATPase, C-terminal domain"/>
    <property type="match status" value="1"/>
</dbReference>
<comment type="subcellular location">
    <subcellularLocation>
        <location evidence="2">Membrane</location>
    </subcellularLocation>
</comment>
<evidence type="ECO:0000256" key="10">
    <source>
        <dbReference type="ARBA" id="ARBA00022989"/>
    </source>
</evidence>
<keyword evidence="8" id="KW-0418">Kinase</keyword>
<evidence type="ECO:0000259" key="13">
    <source>
        <dbReference type="PROSITE" id="PS50109"/>
    </source>
</evidence>
<evidence type="ECO:0000256" key="5">
    <source>
        <dbReference type="ARBA" id="ARBA00022679"/>
    </source>
</evidence>
<dbReference type="Proteomes" id="UP001595548">
    <property type="component" value="Unassembled WGS sequence"/>
</dbReference>
<keyword evidence="11 12" id="KW-0472">Membrane</keyword>
<dbReference type="CDD" id="cd16954">
    <property type="entry name" value="HATPase_PhoQ-like"/>
    <property type="match status" value="1"/>
</dbReference>
<evidence type="ECO:0000256" key="8">
    <source>
        <dbReference type="ARBA" id="ARBA00022777"/>
    </source>
</evidence>
<evidence type="ECO:0000256" key="2">
    <source>
        <dbReference type="ARBA" id="ARBA00004370"/>
    </source>
</evidence>
<dbReference type="InterPro" id="IPR036890">
    <property type="entry name" value="HATPase_C_sf"/>
</dbReference>
<protein>
    <recommendedName>
        <fullName evidence="3">histidine kinase</fullName>
        <ecNumber evidence="3">2.7.13.3</ecNumber>
    </recommendedName>
</protein>
<keyword evidence="9 14" id="KW-0067">ATP-binding</keyword>
<dbReference type="PRINTS" id="PR00344">
    <property type="entry name" value="BCTRLSENSOR"/>
</dbReference>
<sequence>MARATLKARLLIGSLLVLPVVLIIAGVALDRAYRNSLEAAEQVRLERYFYLLFSLAELSPTHNGVHLELPETLIEPDLEQNTSGIAAFVYNTHSHLVWRSNSSRLLSPAPGFADFSPQWRPGQMHFRRSKIGTDHYFFAQFDTLWEDDRGITHPFRFAILHDTDSFRLALAAYRTQLWQGLGLVALALLATQVLLTGWALAPLARLAQSLGLMRSGASQTLIGHYPREIQQVVDRLNEVLSRETQLRARYRNRVNDLAHSLKTPLAVLKATSDREDYQQHVNQQVERMEKVVRYQLQKAVSEHAGSGSQIPLRLTLERLADSLKKIYRDKGLSINLDVPADIAFIGDEEDLMELAGNLLDNACKYGDGTVTVTAHLSDQLLTMQVDDNGPGITDTMRNSSMERGKRLDTAMPGQGIGLAVCADIACNYGGKLTIGHSPLGGARFELALPGATLASPSP</sequence>
<proteinExistence type="predicted"/>
<evidence type="ECO:0000256" key="3">
    <source>
        <dbReference type="ARBA" id="ARBA00012438"/>
    </source>
</evidence>
<dbReference type="EC" id="2.7.13.3" evidence="3"/>
<evidence type="ECO:0000256" key="12">
    <source>
        <dbReference type="SAM" id="Phobius"/>
    </source>
</evidence>
<dbReference type="EMBL" id="JBHRTL010000031">
    <property type="protein sequence ID" value="MFC3156744.1"/>
    <property type="molecule type" value="Genomic_DNA"/>
</dbReference>
<keyword evidence="10 12" id="KW-1133">Transmembrane helix</keyword>
<reference evidence="15" key="1">
    <citation type="journal article" date="2019" name="Int. J. Syst. Evol. Microbiol.">
        <title>The Global Catalogue of Microorganisms (GCM) 10K type strain sequencing project: providing services to taxonomists for standard genome sequencing and annotation.</title>
        <authorList>
            <consortium name="The Broad Institute Genomics Platform"/>
            <consortium name="The Broad Institute Genome Sequencing Center for Infectious Disease"/>
            <person name="Wu L."/>
            <person name="Ma J."/>
        </authorList>
    </citation>
    <scope>NUCLEOTIDE SEQUENCE [LARGE SCALE GENOMIC DNA]</scope>
    <source>
        <strain evidence="15">KCTC 52141</strain>
    </source>
</reference>
<accession>A0ABV7HVQ8</accession>
<dbReference type="GO" id="GO:0005524">
    <property type="term" value="F:ATP binding"/>
    <property type="evidence" value="ECO:0007669"/>
    <property type="project" value="UniProtKB-KW"/>
</dbReference>
<dbReference type="SMART" id="SM00387">
    <property type="entry name" value="HATPase_c"/>
    <property type="match status" value="1"/>
</dbReference>